<gene>
    <name evidence="6" type="ORF">CA264_21290</name>
</gene>
<feature type="domain" description="Thioredoxin" evidence="5">
    <location>
        <begin position="45"/>
        <end position="209"/>
    </location>
</feature>
<evidence type="ECO:0000256" key="1">
    <source>
        <dbReference type="ARBA" id="ARBA00010996"/>
    </source>
</evidence>
<keyword evidence="2 3" id="KW-0186">Copper</keyword>
<dbReference type="InterPro" id="IPR013766">
    <property type="entry name" value="Thioredoxin_domain"/>
</dbReference>
<evidence type="ECO:0000256" key="4">
    <source>
        <dbReference type="PIRSR" id="PIRSR603782-2"/>
    </source>
</evidence>
<dbReference type="AlphaFoldDB" id="A0A1X9YZN4"/>
<sequence>MSVKRTTINYSLFLGLLLTLFALHSCQENDRRLPILGPREVQAGDTLYHTIPDFAFVDQDSSLVTPETFKGDIYVADFFFTSCPTICPKMKSQMLRVYDKYKGNEHVKFLSHSIDPAHDTVAVLKDYADRLGVDSDKWHFITGDREAIFDIAQNSYMTSALEDENEPGGLVHSGAFLLIDSQRRVRGHYDGTKPEEVDQLMQDIDLLLEEEKKTSDEG</sequence>
<dbReference type="Pfam" id="PF02630">
    <property type="entry name" value="SCO1-SenC"/>
    <property type="match status" value="1"/>
</dbReference>
<organism evidence="6 7">
    <name type="scientific">Pontibacter actiniarum</name>
    <dbReference type="NCBI Taxonomy" id="323450"/>
    <lineage>
        <taxon>Bacteria</taxon>
        <taxon>Pseudomonadati</taxon>
        <taxon>Bacteroidota</taxon>
        <taxon>Cytophagia</taxon>
        <taxon>Cytophagales</taxon>
        <taxon>Hymenobacteraceae</taxon>
        <taxon>Pontibacter</taxon>
    </lineage>
</organism>
<accession>A0A1X9YZN4</accession>
<keyword evidence="3" id="KW-0479">Metal-binding</keyword>
<dbReference type="CDD" id="cd02968">
    <property type="entry name" value="SCO"/>
    <property type="match status" value="1"/>
</dbReference>
<dbReference type="EMBL" id="CP021236">
    <property type="protein sequence ID" value="ARS38164.1"/>
    <property type="molecule type" value="Genomic_DNA"/>
</dbReference>
<evidence type="ECO:0000256" key="3">
    <source>
        <dbReference type="PIRSR" id="PIRSR603782-1"/>
    </source>
</evidence>
<keyword evidence="6" id="KW-0614">Plasmid</keyword>
<keyword evidence="4" id="KW-1015">Disulfide bond</keyword>
<dbReference type="PROSITE" id="PS51352">
    <property type="entry name" value="THIOREDOXIN_2"/>
    <property type="match status" value="1"/>
</dbReference>
<dbReference type="STRING" id="709015.GCA_000472485_00066"/>
<dbReference type="InterPro" id="IPR036249">
    <property type="entry name" value="Thioredoxin-like_sf"/>
</dbReference>
<dbReference type="InterPro" id="IPR003782">
    <property type="entry name" value="SCO1/SenC"/>
</dbReference>
<dbReference type="GO" id="GO:0046872">
    <property type="term" value="F:metal ion binding"/>
    <property type="evidence" value="ECO:0007669"/>
    <property type="project" value="UniProtKB-KW"/>
</dbReference>
<feature type="binding site" evidence="3">
    <location>
        <position position="87"/>
    </location>
    <ligand>
        <name>Cu cation</name>
        <dbReference type="ChEBI" id="CHEBI:23378"/>
    </ligand>
</feature>
<feature type="binding site" evidence="3">
    <location>
        <position position="172"/>
    </location>
    <ligand>
        <name>Cu cation</name>
        <dbReference type="ChEBI" id="CHEBI:23378"/>
    </ligand>
</feature>
<geneLocation type="plasmid" evidence="6 7">
    <name>unnamed</name>
</geneLocation>
<evidence type="ECO:0000256" key="2">
    <source>
        <dbReference type="ARBA" id="ARBA00023008"/>
    </source>
</evidence>
<dbReference type="Proteomes" id="UP000266292">
    <property type="component" value="Plasmid unnamed"/>
</dbReference>
<evidence type="ECO:0000259" key="5">
    <source>
        <dbReference type="PROSITE" id="PS51352"/>
    </source>
</evidence>
<feature type="disulfide bond" description="Redox-active" evidence="4">
    <location>
        <begin position="83"/>
        <end position="87"/>
    </location>
</feature>
<dbReference type="PANTHER" id="PTHR12151:SF25">
    <property type="entry name" value="LINALOOL DEHYDRATASE_ISOMERASE DOMAIN-CONTAINING PROTEIN"/>
    <property type="match status" value="1"/>
</dbReference>
<dbReference type="SUPFAM" id="SSF52833">
    <property type="entry name" value="Thioredoxin-like"/>
    <property type="match status" value="1"/>
</dbReference>
<comment type="similarity">
    <text evidence="1">Belongs to the SCO1/2 family.</text>
</comment>
<dbReference type="PANTHER" id="PTHR12151">
    <property type="entry name" value="ELECTRON TRANSPORT PROTIN SCO1/SENC FAMILY MEMBER"/>
    <property type="match status" value="1"/>
</dbReference>
<evidence type="ECO:0000313" key="6">
    <source>
        <dbReference type="EMBL" id="ARS38164.1"/>
    </source>
</evidence>
<protein>
    <submittedName>
        <fullName evidence="6">SCO family protein</fullName>
    </submittedName>
</protein>
<reference evidence="7" key="1">
    <citation type="submission" date="2017-05" db="EMBL/GenBank/DDBJ databases">
        <authorList>
            <person name="Ray J."/>
            <person name="Price M."/>
            <person name="Deutschbauer A."/>
        </authorList>
    </citation>
    <scope>NUCLEOTIDE SEQUENCE [LARGE SCALE GENOMIC DNA]</scope>
    <source>
        <strain evidence="7">DSM 19842</strain>
        <plasmid evidence="7">unnamed</plasmid>
    </source>
</reference>
<dbReference type="KEGG" id="pact:CA264_21290"/>
<dbReference type="OrthoDB" id="9811998at2"/>
<feature type="binding site" evidence="3">
    <location>
        <position position="83"/>
    </location>
    <ligand>
        <name>Cu cation</name>
        <dbReference type="ChEBI" id="CHEBI:23378"/>
    </ligand>
</feature>
<name>A0A1X9YZN4_9BACT</name>
<dbReference type="Gene3D" id="3.40.30.10">
    <property type="entry name" value="Glutaredoxin"/>
    <property type="match status" value="1"/>
</dbReference>
<keyword evidence="7" id="KW-1185">Reference proteome</keyword>
<proteinExistence type="inferred from homology"/>
<evidence type="ECO:0000313" key="7">
    <source>
        <dbReference type="Proteomes" id="UP000266292"/>
    </source>
</evidence>